<dbReference type="InterPro" id="IPR005247">
    <property type="entry name" value="YbhB_YbcL/LppC-like"/>
</dbReference>
<dbReference type="PANTHER" id="PTHR30289">
    <property type="entry name" value="UNCHARACTERIZED PROTEIN YBCL-RELATED"/>
    <property type="match status" value="1"/>
</dbReference>
<dbReference type="PANTHER" id="PTHR30289:SF1">
    <property type="entry name" value="PEBP (PHOSPHATIDYLETHANOLAMINE-BINDING PROTEIN) FAMILY PROTEIN"/>
    <property type="match status" value="1"/>
</dbReference>
<dbReference type="EMBL" id="CAADFK010000277">
    <property type="protein sequence ID" value="VFK21817.1"/>
    <property type="molecule type" value="Genomic_DNA"/>
</dbReference>
<dbReference type="CDD" id="cd00865">
    <property type="entry name" value="PEBP_bact_arch"/>
    <property type="match status" value="1"/>
</dbReference>
<dbReference type="Pfam" id="PF01161">
    <property type="entry name" value="PBP"/>
    <property type="match status" value="1"/>
</dbReference>
<name>A0A450WXQ5_9GAMM</name>
<protein>
    <recommendedName>
        <fullName evidence="3">Phospholipid-binding protein, PBP family</fullName>
    </recommendedName>
</protein>
<evidence type="ECO:0000313" key="2">
    <source>
        <dbReference type="EMBL" id="VFK21817.1"/>
    </source>
</evidence>
<evidence type="ECO:0000256" key="1">
    <source>
        <dbReference type="SAM" id="MobiDB-lite"/>
    </source>
</evidence>
<proteinExistence type="predicted"/>
<feature type="compositionally biased region" description="Basic and acidic residues" evidence="1">
    <location>
        <begin position="209"/>
        <end position="232"/>
    </location>
</feature>
<sequence length="232" mass="25746">MQLDCASFDNNQPIPFEHAFCIPDPKNHVTFGGNRNPALSWRDAPHGAKSLVLICHDPDVPGKADDVNQEGRIVPADLPRIDFYHWVLVDIPTHVTRIAAGEFSNNVTARGKEGSDAPHGARQGVNNYTQWFSGDADMAGEYFGYDGPCPPWNDSIVHRYHFTLYAIDLARCPVEGTFDGDAVRKAIEGHVLAEARVTGTYSLNPDVVARPRPEPRHELAMPRRHDGEDARE</sequence>
<dbReference type="NCBIfam" id="TIGR00481">
    <property type="entry name" value="YbhB/YbcL family Raf kinase inhibitor-like protein"/>
    <property type="match status" value="1"/>
</dbReference>
<dbReference type="InterPro" id="IPR008914">
    <property type="entry name" value="PEBP"/>
</dbReference>
<dbReference type="AlphaFoldDB" id="A0A450WXQ5"/>
<accession>A0A450WXQ5</accession>
<dbReference type="Gene3D" id="3.90.280.10">
    <property type="entry name" value="PEBP-like"/>
    <property type="match status" value="1"/>
</dbReference>
<organism evidence="2">
    <name type="scientific">Candidatus Kentrum sp. LPFa</name>
    <dbReference type="NCBI Taxonomy" id="2126335"/>
    <lineage>
        <taxon>Bacteria</taxon>
        <taxon>Pseudomonadati</taxon>
        <taxon>Pseudomonadota</taxon>
        <taxon>Gammaproteobacteria</taxon>
        <taxon>Candidatus Kentrum</taxon>
    </lineage>
</organism>
<dbReference type="InterPro" id="IPR036610">
    <property type="entry name" value="PEBP-like_sf"/>
</dbReference>
<evidence type="ECO:0008006" key="3">
    <source>
        <dbReference type="Google" id="ProtNLM"/>
    </source>
</evidence>
<feature type="region of interest" description="Disordered" evidence="1">
    <location>
        <begin position="204"/>
        <end position="232"/>
    </location>
</feature>
<gene>
    <name evidence="2" type="ORF">BECKLPF1236B_GA0070989_12772</name>
</gene>
<dbReference type="SUPFAM" id="SSF49777">
    <property type="entry name" value="PEBP-like"/>
    <property type="match status" value="1"/>
</dbReference>
<reference evidence="2" key="1">
    <citation type="submission" date="2019-02" db="EMBL/GenBank/DDBJ databases">
        <authorList>
            <person name="Gruber-Vodicka R. H."/>
            <person name="Seah K. B. B."/>
        </authorList>
    </citation>
    <scope>NUCLEOTIDE SEQUENCE</scope>
    <source>
        <strain evidence="2">BECK_S313</strain>
    </source>
</reference>